<organism evidence="3 4">
    <name type="scientific">Maritalea mediterranea</name>
    <dbReference type="NCBI Taxonomy" id="2909667"/>
    <lineage>
        <taxon>Bacteria</taxon>
        <taxon>Pseudomonadati</taxon>
        <taxon>Pseudomonadota</taxon>
        <taxon>Alphaproteobacteria</taxon>
        <taxon>Hyphomicrobiales</taxon>
        <taxon>Devosiaceae</taxon>
        <taxon>Maritalea</taxon>
    </lineage>
</organism>
<dbReference type="InterPro" id="IPR010982">
    <property type="entry name" value="Lambda_DNA-bd_dom_sf"/>
</dbReference>
<evidence type="ECO:0000313" key="3">
    <source>
        <dbReference type="EMBL" id="MCF4099951.1"/>
    </source>
</evidence>
<dbReference type="Pfam" id="PF07883">
    <property type="entry name" value="Cupin_2"/>
    <property type="match status" value="1"/>
</dbReference>
<dbReference type="Proteomes" id="UP001201217">
    <property type="component" value="Unassembled WGS sequence"/>
</dbReference>
<dbReference type="InterPro" id="IPR014710">
    <property type="entry name" value="RmlC-like_jellyroll"/>
</dbReference>
<dbReference type="PANTHER" id="PTHR46797:SF1">
    <property type="entry name" value="METHYLPHOSPHONATE SYNTHASE"/>
    <property type="match status" value="1"/>
</dbReference>
<feature type="domain" description="HTH cro/C1-type" evidence="2">
    <location>
        <begin position="19"/>
        <end position="73"/>
    </location>
</feature>
<dbReference type="Gene3D" id="1.10.260.40">
    <property type="entry name" value="lambda repressor-like DNA-binding domains"/>
    <property type="match status" value="1"/>
</dbReference>
<comment type="caution">
    <text evidence="3">The sequence shown here is derived from an EMBL/GenBank/DDBJ whole genome shotgun (WGS) entry which is preliminary data.</text>
</comment>
<sequence>MSRALSRSLMPPPHLGEMVRKARKEQGLTLEMLAERCGISKSMLSQIERGAVNPTFTLVWNLAQSLGLDLSTLGEQAASDHMITHIPAYSTPSKGSADGLCTVRLLNPPRTPMPIEWYDFSAAPGGALLSQPHAPGTFEHLTCLKGTLEIEAGEKRAKAEEGDTLRYRADQPHAIRNIGEGPARAILVVAQPQH</sequence>
<dbReference type="InterPro" id="IPR001387">
    <property type="entry name" value="Cro/C1-type_HTH"/>
</dbReference>
<protein>
    <submittedName>
        <fullName evidence="3">XRE family transcriptional regulator</fullName>
    </submittedName>
</protein>
<dbReference type="EMBL" id="JAKGTI010000005">
    <property type="protein sequence ID" value="MCF4099951.1"/>
    <property type="molecule type" value="Genomic_DNA"/>
</dbReference>
<reference evidence="3 4" key="1">
    <citation type="submission" date="2022-01" db="EMBL/GenBank/DDBJ databases">
        <title>Maritalea mediterranea sp. nov., isolated from marine plastic residues from the Malva-rosa beach (Valencia, Spain).</title>
        <authorList>
            <person name="Vidal-Verdu A."/>
            <person name="Molina-Menor E."/>
            <person name="Pascual J."/>
            <person name="Pereto J."/>
            <person name="Porcar M."/>
        </authorList>
    </citation>
    <scope>NUCLEOTIDE SEQUENCE [LARGE SCALE GENOMIC DNA]</scope>
    <source>
        <strain evidence="3 4">P4.10X</strain>
    </source>
</reference>
<dbReference type="PROSITE" id="PS50943">
    <property type="entry name" value="HTH_CROC1"/>
    <property type="match status" value="1"/>
</dbReference>
<evidence type="ECO:0000256" key="1">
    <source>
        <dbReference type="ARBA" id="ARBA00023125"/>
    </source>
</evidence>
<gene>
    <name evidence="3" type="ORF">L1I42_15750</name>
</gene>
<dbReference type="InterPro" id="IPR050807">
    <property type="entry name" value="TransReg_Diox_bact_type"/>
</dbReference>
<proteinExistence type="predicted"/>
<keyword evidence="1" id="KW-0238">DNA-binding</keyword>
<dbReference type="SMART" id="SM00530">
    <property type="entry name" value="HTH_XRE"/>
    <property type="match status" value="1"/>
</dbReference>
<evidence type="ECO:0000259" key="2">
    <source>
        <dbReference type="PROSITE" id="PS50943"/>
    </source>
</evidence>
<dbReference type="InterPro" id="IPR013096">
    <property type="entry name" value="Cupin_2"/>
</dbReference>
<dbReference type="CDD" id="cd02209">
    <property type="entry name" value="cupin_XRE_C"/>
    <property type="match status" value="1"/>
</dbReference>
<dbReference type="Pfam" id="PF01381">
    <property type="entry name" value="HTH_3"/>
    <property type="match status" value="1"/>
</dbReference>
<accession>A0ABS9EAN1</accession>
<dbReference type="Gene3D" id="2.60.120.10">
    <property type="entry name" value="Jelly Rolls"/>
    <property type="match status" value="1"/>
</dbReference>
<keyword evidence="4" id="KW-1185">Reference proteome</keyword>
<dbReference type="InterPro" id="IPR011051">
    <property type="entry name" value="RmlC_Cupin_sf"/>
</dbReference>
<dbReference type="PANTHER" id="PTHR46797">
    <property type="entry name" value="HTH-TYPE TRANSCRIPTIONAL REGULATOR"/>
    <property type="match status" value="1"/>
</dbReference>
<dbReference type="SUPFAM" id="SSF51182">
    <property type="entry name" value="RmlC-like cupins"/>
    <property type="match status" value="1"/>
</dbReference>
<dbReference type="CDD" id="cd00093">
    <property type="entry name" value="HTH_XRE"/>
    <property type="match status" value="1"/>
</dbReference>
<dbReference type="RefSeq" id="WP_236115702.1">
    <property type="nucleotide sequence ID" value="NZ_JAKGTI010000005.1"/>
</dbReference>
<name>A0ABS9EAN1_9HYPH</name>
<dbReference type="SUPFAM" id="SSF47413">
    <property type="entry name" value="lambda repressor-like DNA-binding domains"/>
    <property type="match status" value="1"/>
</dbReference>
<evidence type="ECO:0000313" key="4">
    <source>
        <dbReference type="Proteomes" id="UP001201217"/>
    </source>
</evidence>